<evidence type="ECO:0000313" key="2">
    <source>
        <dbReference type="EMBL" id="SHE84040.1"/>
    </source>
</evidence>
<evidence type="ECO:0000256" key="1">
    <source>
        <dbReference type="SAM" id="Phobius"/>
    </source>
</evidence>
<reference evidence="2 3" key="1">
    <citation type="submission" date="2016-11" db="EMBL/GenBank/DDBJ databases">
        <authorList>
            <person name="Jaros S."/>
            <person name="Januszkiewicz K."/>
            <person name="Wedrychowicz H."/>
        </authorList>
    </citation>
    <scope>NUCLEOTIDE SEQUENCE [LARGE SCALE GENOMIC DNA]</scope>
    <source>
        <strain evidence="2 3">DSM 25661</strain>
    </source>
</reference>
<sequence>MSRDQFIKQWEQKKKKGILKFIYTEGLVFAVIVIGFQEIYFFSTNQSGLFNWSLKGLLQVTAVCLLTAIIYTALFWPLNTYLYQKYKRQCKK</sequence>
<keyword evidence="1" id="KW-1133">Transmembrane helix</keyword>
<protein>
    <submittedName>
        <fullName evidence="2">Uncharacterized protein</fullName>
    </submittedName>
</protein>
<proteinExistence type="predicted"/>
<keyword evidence="3" id="KW-1185">Reference proteome</keyword>
<feature type="transmembrane region" description="Helical" evidence="1">
    <location>
        <begin position="21"/>
        <end position="40"/>
    </location>
</feature>
<dbReference type="RefSeq" id="WP_073193249.1">
    <property type="nucleotide sequence ID" value="NZ_FQTW01000006.1"/>
</dbReference>
<keyword evidence="1" id="KW-0472">Membrane</keyword>
<evidence type="ECO:0000313" key="3">
    <source>
        <dbReference type="Proteomes" id="UP000184462"/>
    </source>
</evidence>
<gene>
    <name evidence="2" type="ORF">SAMN05444278_106139</name>
</gene>
<keyword evidence="1" id="KW-0812">Transmembrane</keyword>
<organism evidence="2 3">
    <name type="scientific">Psychroflexus salarius</name>
    <dbReference type="NCBI Taxonomy" id="1155689"/>
    <lineage>
        <taxon>Bacteria</taxon>
        <taxon>Pseudomonadati</taxon>
        <taxon>Bacteroidota</taxon>
        <taxon>Flavobacteriia</taxon>
        <taxon>Flavobacteriales</taxon>
        <taxon>Flavobacteriaceae</taxon>
        <taxon>Psychroflexus</taxon>
    </lineage>
</organism>
<dbReference type="STRING" id="1155689.SAMN05444278_106139"/>
<dbReference type="EMBL" id="FQTW01000006">
    <property type="protein sequence ID" value="SHE84040.1"/>
    <property type="molecule type" value="Genomic_DNA"/>
</dbReference>
<dbReference type="Proteomes" id="UP000184462">
    <property type="component" value="Unassembled WGS sequence"/>
</dbReference>
<accession>A0A1M4WS64</accession>
<name>A0A1M4WS64_9FLAO</name>
<dbReference type="AlphaFoldDB" id="A0A1M4WS64"/>
<feature type="transmembrane region" description="Helical" evidence="1">
    <location>
        <begin position="60"/>
        <end position="83"/>
    </location>
</feature>